<dbReference type="AlphaFoldDB" id="A0A6C0J8U2"/>
<proteinExistence type="predicted"/>
<reference evidence="1" key="1">
    <citation type="journal article" date="2020" name="Nature">
        <title>Giant virus diversity and host interactions through global metagenomics.</title>
        <authorList>
            <person name="Schulz F."/>
            <person name="Roux S."/>
            <person name="Paez-Espino D."/>
            <person name="Jungbluth S."/>
            <person name="Walsh D.A."/>
            <person name="Denef V.J."/>
            <person name="McMahon K.D."/>
            <person name="Konstantinidis K.T."/>
            <person name="Eloe-Fadrosh E.A."/>
            <person name="Kyrpides N.C."/>
            <person name="Woyke T."/>
        </authorList>
    </citation>
    <scope>NUCLEOTIDE SEQUENCE</scope>
    <source>
        <strain evidence="1">GVMAG-M-3300025880-56</strain>
    </source>
</reference>
<organism evidence="1">
    <name type="scientific">viral metagenome</name>
    <dbReference type="NCBI Taxonomy" id="1070528"/>
    <lineage>
        <taxon>unclassified sequences</taxon>
        <taxon>metagenomes</taxon>
        <taxon>organismal metagenomes</taxon>
    </lineage>
</organism>
<protein>
    <recommendedName>
        <fullName evidence="2">DRBM domain-containing protein</fullName>
    </recommendedName>
</protein>
<accession>A0A6C0J8U2</accession>
<dbReference type="EMBL" id="MN740352">
    <property type="protein sequence ID" value="QHU02062.1"/>
    <property type="molecule type" value="Genomic_DNA"/>
</dbReference>
<sequence length="84" mass="9800">MSNIELLKVYCKNNNLEYKIKIKQFVSPNNSEFIITCNTEVGKYRGCSTGIYYNKKKAEENSAHNLRSQIRYTNRANNKILGEF</sequence>
<evidence type="ECO:0000313" key="1">
    <source>
        <dbReference type="EMBL" id="QHU02062.1"/>
    </source>
</evidence>
<evidence type="ECO:0008006" key="2">
    <source>
        <dbReference type="Google" id="ProtNLM"/>
    </source>
</evidence>
<name>A0A6C0J8U2_9ZZZZ</name>
<dbReference type="Gene3D" id="3.30.160.20">
    <property type="match status" value="1"/>
</dbReference>